<accession>A0A1J4L2Z4</accession>
<dbReference type="SUPFAM" id="SSF56112">
    <property type="entry name" value="Protein kinase-like (PK-like)"/>
    <property type="match status" value="1"/>
</dbReference>
<gene>
    <name evidence="2" type="ORF">TRFO_41890</name>
</gene>
<dbReference type="GeneID" id="94848733"/>
<dbReference type="Gene3D" id="1.25.40.10">
    <property type="entry name" value="Tetratricopeptide repeat domain"/>
    <property type="match status" value="1"/>
</dbReference>
<reference evidence="2" key="1">
    <citation type="submission" date="2016-10" db="EMBL/GenBank/DDBJ databases">
        <authorList>
            <person name="Benchimol M."/>
            <person name="Almeida L.G."/>
            <person name="Vasconcelos A.T."/>
            <person name="Perreira-Neves A."/>
            <person name="Rosa I.A."/>
            <person name="Tasca T."/>
            <person name="Bogo M.R."/>
            <person name="de Souza W."/>
        </authorList>
    </citation>
    <scope>NUCLEOTIDE SEQUENCE [LARGE SCALE GENOMIC DNA]</scope>
    <source>
        <strain evidence="2">K</strain>
    </source>
</reference>
<dbReference type="Proteomes" id="UP000179807">
    <property type="component" value="Unassembled WGS sequence"/>
</dbReference>
<evidence type="ECO:0000256" key="1">
    <source>
        <dbReference type="PROSITE-ProRule" id="PRU00339"/>
    </source>
</evidence>
<evidence type="ECO:0008006" key="4">
    <source>
        <dbReference type="Google" id="ProtNLM"/>
    </source>
</evidence>
<comment type="caution">
    <text evidence="2">The sequence shown here is derived from an EMBL/GenBank/DDBJ whole genome shotgun (WGS) entry which is preliminary data.</text>
</comment>
<evidence type="ECO:0000313" key="2">
    <source>
        <dbReference type="EMBL" id="OHT16318.1"/>
    </source>
</evidence>
<dbReference type="Gene3D" id="1.10.510.10">
    <property type="entry name" value="Transferase(Phosphotransferase) domain 1"/>
    <property type="match status" value="1"/>
</dbReference>
<name>A0A1J4L2Z4_9EUKA</name>
<organism evidence="2 3">
    <name type="scientific">Tritrichomonas foetus</name>
    <dbReference type="NCBI Taxonomy" id="1144522"/>
    <lineage>
        <taxon>Eukaryota</taxon>
        <taxon>Metamonada</taxon>
        <taxon>Parabasalia</taxon>
        <taxon>Tritrichomonadida</taxon>
        <taxon>Tritrichomonadidae</taxon>
        <taxon>Tritrichomonas</taxon>
    </lineage>
</organism>
<dbReference type="InterPro" id="IPR011990">
    <property type="entry name" value="TPR-like_helical_dom_sf"/>
</dbReference>
<sequence length="592" mass="68872">MSFAGISRCTVYDDLFTKLVSLPQEDKNESKLDHMKNNFFSSIYFNSEGQVVQKIRVFDYQEYEEDESDESFAHLKRKSIERQKVFFDAVFEQYICSHPCVVPLLGWSLYNSSMDDSLAIITDYYETNLYEYMKTWVDKKNFDPTNAAVILYGICRGCDYIIKNGYSIHNNMNSSIVSLTPKNIFLKKSEFANTQIYIPFIADLGFLPHVNVQDSSFLIPDELKETDDPRIIQFIVGLYYLFIFSPSSQNHIRKKKIPDQNHLKSKVKKFFGFTSDINFEIEENFMNNYHVFRNQKKFFTFDGQADVSVFDSYVTFINNSLKQQPVNDPKENNYDHFWKSYEDNLNFSEINSLLDKQKESQDQLAIMYGSGLIGSPNFCNAAYYAAKASDYSKYSSVSFLRKFPNCQYSEAEKLFHEAEVLEGNAYSYKNDLLNSVIKMAADKYYKSAQLGYIPARTKLAVLLLNSNDFKNSDKKIEKEDKVIDTLLKPAAETDPQAMYELGMIYKRRCDYHQAANFFIQAYENNYIDAAFQLACTLTMLEPPSEENQNYYLNQARNVFQFASKQLNDEVAEENCKEIDRFLAVKQSMINKK</sequence>
<dbReference type="EMBL" id="MLAK01000121">
    <property type="protein sequence ID" value="OHT16318.1"/>
    <property type="molecule type" value="Genomic_DNA"/>
</dbReference>
<protein>
    <recommendedName>
        <fullName evidence="4">Protein kinase domain-containing protein</fullName>
    </recommendedName>
</protein>
<feature type="repeat" description="TPR" evidence="1">
    <location>
        <begin position="495"/>
        <end position="528"/>
    </location>
</feature>
<dbReference type="RefSeq" id="XP_068369454.1">
    <property type="nucleotide sequence ID" value="XM_068514029.1"/>
</dbReference>
<dbReference type="InterPro" id="IPR011009">
    <property type="entry name" value="Kinase-like_dom_sf"/>
</dbReference>
<keyword evidence="3" id="KW-1185">Reference proteome</keyword>
<dbReference type="VEuPathDB" id="TrichDB:TRFO_41890"/>
<dbReference type="InterPro" id="IPR019734">
    <property type="entry name" value="TPR_rpt"/>
</dbReference>
<keyword evidence="1" id="KW-0802">TPR repeat</keyword>
<dbReference type="AlphaFoldDB" id="A0A1J4L2Z4"/>
<proteinExistence type="predicted"/>
<dbReference type="SUPFAM" id="SSF81901">
    <property type="entry name" value="HCP-like"/>
    <property type="match status" value="1"/>
</dbReference>
<evidence type="ECO:0000313" key="3">
    <source>
        <dbReference type="Proteomes" id="UP000179807"/>
    </source>
</evidence>
<dbReference type="PROSITE" id="PS50005">
    <property type="entry name" value="TPR"/>
    <property type="match status" value="1"/>
</dbReference>